<sequence>MNSKELKKFLEAQKLQTYYLLNKNESFVFFNGIAKFKMKYNEDNILLAKNLNYPNSAYAQYDETPNLWLSLAEQMKLQYLEEYKTNKLNMILFLVNSNLVLLRTEAKERLIKAEANLQLEDEQIYKIDKKFISFFAEDLALWTSSEVSSNKIEHELYDKLKDDFVYVRVTQVYHNTFEYEVLDEVEIYNENIFITYTPTFTWNNNSIYLEKSELNN</sequence>
<reference evidence="1" key="1">
    <citation type="journal article" date="2021" name="Proc. Natl. Acad. Sci. U.S.A.">
        <title>A Catalog of Tens of Thousands of Viruses from Human Metagenomes Reveals Hidden Associations with Chronic Diseases.</title>
        <authorList>
            <person name="Tisza M.J."/>
            <person name="Buck C.B."/>
        </authorList>
    </citation>
    <scope>NUCLEOTIDE SEQUENCE</scope>
    <source>
        <strain evidence="1">CtHip2</strain>
    </source>
</reference>
<organism evidence="1">
    <name type="scientific">Siphoviridae sp. ctHip2</name>
    <dbReference type="NCBI Taxonomy" id="2827830"/>
    <lineage>
        <taxon>Viruses</taxon>
        <taxon>Duplodnaviria</taxon>
        <taxon>Heunggongvirae</taxon>
        <taxon>Uroviricota</taxon>
        <taxon>Caudoviricetes</taxon>
    </lineage>
</organism>
<evidence type="ECO:0000313" key="1">
    <source>
        <dbReference type="EMBL" id="DAF42753.1"/>
    </source>
</evidence>
<dbReference type="EMBL" id="BK032497">
    <property type="protein sequence ID" value="DAF42753.1"/>
    <property type="molecule type" value="Genomic_DNA"/>
</dbReference>
<proteinExistence type="predicted"/>
<protein>
    <submittedName>
        <fullName evidence="1">Uncharacterized protein</fullName>
    </submittedName>
</protein>
<name>A0A8S5RVV8_9CAUD</name>
<accession>A0A8S5RVV8</accession>